<keyword evidence="3" id="KW-1185">Reference proteome</keyword>
<evidence type="ECO:0000256" key="1">
    <source>
        <dbReference type="SAM" id="Phobius"/>
    </source>
</evidence>
<keyword evidence="1" id="KW-0812">Transmembrane</keyword>
<accession>A0AAE1B4J8</accession>
<dbReference type="EMBL" id="JAWDGP010000540">
    <property type="protein sequence ID" value="KAK3799749.1"/>
    <property type="molecule type" value="Genomic_DNA"/>
</dbReference>
<evidence type="ECO:0000313" key="2">
    <source>
        <dbReference type="EMBL" id="KAK3799749.1"/>
    </source>
</evidence>
<organism evidence="2 3">
    <name type="scientific">Elysia crispata</name>
    <name type="common">lettuce slug</name>
    <dbReference type="NCBI Taxonomy" id="231223"/>
    <lineage>
        <taxon>Eukaryota</taxon>
        <taxon>Metazoa</taxon>
        <taxon>Spiralia</taxon>
        <taxon>Lophotrochozoa</taxon>
        <taxon>Mollusca</taxon>
        <taxon>Gastropoda</taxon>
        <taxon>Heterobranchia</taxon>
        <taxon>Euthyneura</taxon>
        <taxon>Panpulmonata</taxon>
        <taxon>Sacoglossa</taxon>
        <taxon>Placobranchoidea</taxon>
        <taxon>Plakobranchidae</taxon>
        <taxon>Elysia</taxon>
    </lineage>
</organism>
<reference evidence="2" key="1">
    <citation type="journal article" date="2023" name="G3 (Bethesda)">
        <title>A reference genome for the long-term kleptoplast-retaining sea slug Elysia crispata morphotype clarki.</title>
        <authorList>
            <person name="Eastman K.E."/>
            <person name="Pendleton A.L."/>
            <person name="Shaikh M.A."/>
            <person name="Suttiyut T."/>
            <person name="Ogas R."/>
            <person name="Tomko P."/>
            <person name="Gavelis G."/>
            <person name="Widhalm J.R."/>
            <person name="Wisecaver J.H."/>
        </authorList>
    </citation>
    <scope>NUCLEOTIDE SEQUENCE</scope>
    <source>
        <strain evidence="2">ECLA1</strain>
    </source>
</reference>
<keyword evidence="1" id="KW-0472">Membrane</keyword>
<dbReference type="AlphaFoldDB" id="A0AAE1B4J8"/>
<proteinExistence type="predicted"/>
<name>A0AAE1B4J8_9GAST</name>
<gene>
    <name evidence="2" type="ORF">RRG08_025364</name>
</gene>
<feature type="transmembrane region" description="Helical" evidence="1">
    <location>
        <begin position="21"/>
        <end position="42"/>
    </location>
</feature>
<keyword evidence="1" id="KW-1133">Transmembrane helix</keyword>
<comment type="caution">
    <text evidence="2">The sequence shown here is derived from an EMBL/GenBank/DDBJ whole genome shotgun (WGS) entry which is preliminary data.</text>
</comment>
<sequence>MEYTVDWFGFLKMHVDHLQRFCLILSWVIVTVICKIVCHNSFSAISLECCRKNVPTDIVAFHPNGHQHSCGCK</sequence>
<protein>
    <submittedName>
        <fullName evidence="2">Uncharacterized protein</fullName>
    </submittedName>
</protein>
<evidence type="ECO:0000313" key="3">
    <source>
        <dbReference type="Proteomes" id="UP001283361"/>
    </source>
</evidence>
<dbReference type="Proteomes" id="UP001283361">
    <property type="component" value="Unassembled WGS sequence"/>
</dbReference>